<proteinExistence type="predicted"/>
<sequence>MLAFVTSLRHPRNSNDYARVERLFHTTLESVTAQTSDDYVVVVVGNRKPSRPLPDRVEFVKVEFPPPVWRRGARTSRRAVLRDKGTKLVIGTLAARKHDPTHIMFFDADDFVSNRLAAHVSRHPTAHGWYVERGYVYSPERQVVARRREFHRRCGTSHIVRTDLYGLPDTLDVDATQEELIETLGDKVWRLFGSHLHSVEHLARQGTPLKPLPFPGAVYALGTGENHSGYEMKGIGRPVSARLAAEFGLPPSAPGLGAWRRAVGRQALAYSLRVGLQRLRTRFPGRAGRSAAAAAEDAPVRDLGAGEGPAS</sequence>
<feature type="compositionally biased region" description="Low complexity" evidence="1">
    <location>
        <begin position="286"/>
        <end position="295"/>
    </location>
</feature>
<name>A0A6A9V1A9_9ACTN</name>
<dbReference type="Proteomes" id="UP000435304">
    <property type="component" value="Unassembled WGS sequence"/>
</dbReference>
<accession>A0A6A9V1A9</accession>
<dbReference type="RefSeq" id="WP_156611162.1">
    <property type="nucleotide sequence ID" value="NZ_WPCU01000010.1"/>
</dbReference>
<feature type="region of interest" description="Disordered" evidence="1">
    <location>
        <begin position="286"/>
        <end position="311"/>
    </location>
</feature>
<keyword evidence="3" id="KW-1185">Reference proteome</keyword>
<comment type="caution">
    <text evidence="2">The sequence shown here is derived from an EMBL/GenBank/DDBJ whole genome shotgun (WGS) entry which is preliminary data.</text>
</comment>
<dbReference type="InterPro" id="IPR029044">
    <property type="entry name" value="Nucleotide-diphossugar_trans"/>
</dbReference>
<dbReference type="GO" id="GO:0016740">
    <property type="term" value="F:transferase activity"/>
    <property type="evidence" value="ECO:0007669"/>
    <property type="project" value="UniProtKB-KW"/>
</dbReference>
<evidence type="ECO:0000313" key="2">
    <source>
        <dbReference type="EMBL" id="MVA77089.1"/>
    </source>
</evidence>
<dbReference type="CDD" id="cd00761">
    <property type="entry name" value="Glyco_tranf_GTA_type"/>
    <property type="match status" value="1"/>
</dbReference>
<gene>
    <name evidence="2" type="ORF">GC722_13790</name>
</gene>
<protein>
    <submittedName>
        <fullName evidence="2">Glycosyltransferase family 2 protein</fullName>
    </submittedName>
</protein>
<organism evidence="2 3">
    <name type="scientific">Auraticoccus cholistanensis</name>
    <dbReference type="NCBI Taxonomy" id="2656650"/>
    <lineage>
        <taxon>Bacteria</taxon>
        <taxon>Bacillati</taxon>
        <taxon>Actinomycetota</taxon>
        <taxon>Actinomycetes</taxon>
        <taxon>Propionibacteriales</taxon>
        <taxon>Propionibacteriaceae</taxon>
        <taxon>Auraticoccus</taxon>
    </lineage>
</organism>
<evidence type="ECO:0000313" key="3">
    <source>
        <dbReference type="Proteomes" id="UP000435304"/>
    </source>
</evidence>
<keyword evidence="2" id="KW-0808">Transferase</keyword>
<dbReference type="AlphaFoldDB" id="A0A6A9V1A9"/>
<dbReference type="EMBL" id="WPCU01000010">
    <property type="protein sequence ID" value="MVA77089.1"/>
    <property type="molecule type" value="Genomic_DNA"/>
</dbReference>
<reference evidence="2 3" key="1">
    <citation type="submission" date="2019-12" db="EMBL/GenBank/DDBJ databases">
        <title>Auraticoccus cholistani sp. nov., an actinomycete isolated from soil of Cholistan desert.</title>
        <authorList>
            <person name="Cheema M.T."/>
        </authorList>
    </citation>
    <scope>NUCLEOTIDE SEQUENCE [LARGE SCALE GENOMIC DNA]</scope>
    <source>
        <strain evidence="2 3">F435</strain>
    </source>
</reference>
<evidence type="ECO:0000256" key="1">
    <source>
        <dbReference type="SAM" id="MobiDB-lite"/>
    </source>
</evidence>
<dbReference type="SUPFAM" id="SSF53448">
    <property type="entry name" value="Nucleotide-diphospho-sugar transferases"/>
    <property type="match status" value="1"/>
</dbReference>